<feature type="domain" description="HTH hxlR-type" evidence="4">
    <location>
        <begin position="10"/>
        <end position="106"/>
    </location>
</feature>
<dbReference type="PANTHER" id="PTHR33204">
    <property type="entry name" value="TRANSCRIPTIONAL REGULATOR, MARR FAMILY"/>
    <property type="match status" value="1"/>
</dbReference>
<keyword evidence="3" id="KW-0804">Transcription</keyword>
<organism evidence="5 6">
    <name type="scientific">Microbacterium capsulatum</name>
    <dbReference type="NCBI Taxonomy" id="3041921"/>
    <lineage>
        <taxon>Bacteria</taxon>
        <taxon>Bacillati</taxon>
        <taxon>Actinomycetota</taxon>
        <taxon>Actinomycetes</taxon>
        <taxon>Micrococcales</taxon>
        <taxon>Microbacteriaceae</taxon>
        <taxon>Microbacterium</taxon>
    </lineage>
</organism>
<keyword evidence="1" id="KW-0805">Transcription regulation</keyword>
<evidence type="ECO:0000313" key="6">
    <source>
        <dbReference type="Proteomes" id="UP001230289"/>
    </source>
</evidence>
<dbReference type="EMBL" id="JAVFCB010000003">
    <property type="protein sequence ID" value="MDQ4213432.1"/>
    <property type="molecule type" value="Genomic_DNA"/>
</dbReference>
<dbReference type="InterPro" id="IPR036390">
    <property type="entry name" value="WH_DNA-bd_sf"/>
</dbReference>
<accession>A0ABU0XE90</accession>
<name>A0ABU0XE90_9MICO</name>
<keyword evidence="2" id="KW-0238">DNA-binding</keyword>
<protein>
    <submittedName>
        <fullName evidence="5">Helix-turn-helix domain-containing protein</fullName>
    </submittedName>
</protein>
<dbReference type="Pfam" id="PF01638">
    <property type="entry name" value="HxlR"/>
    <property type="match status" value="1"/>
</dbReference>
<dbReference type="PROSITE" id="PS51118">
    <property type="entry name" value="HTH_HXLR"/>
    <property type="match status" value="1"/>
</dbReference>
<evidence type="ECO:0000259" key="4">
    <source>
        <dbReference type="PROSITE" id="PS51118"/>
    </source>
</evidence>
<reference evidence="5 6" key="1">
    <citation type="submission" date="2023-08" db="EMBL/GenBank/DDBJ databases">
        <title>Microbacterium sp. nov., isolated from a waste landfill.</title>
        <authorList>
            <person name="Wen W."/>
        </authorList>
    </citation>
    <scope>NUCLEOTIDE SEQUENCE [LARGE SCALE GENOMIC DNA]</scope>
    <source>
        <strain evidence="5 6">ASV81</strain>
    </source>
</reference>
<dbReference type="PANTHER" id="PTHR33204:SF18">
    <property type="entry name" value="TRANSCRIPTIONAL REGULATORY PROTEIN"/>
    <property type="match status" value="1"/>
</dbReference>
<dbReference type="SUPFAM" id="SSF46785">
    <property type="entry name" value="Winged helix' DNA-binding domain"/>
    <property type="match status" value="1"/>
</dbReference>
<dbReference type="InterPro" id="IPR036388">
    <property type="entry name" value="WH-like_DNA-bd_sf"/>
</dbReference>
<dbReference type="InterPro" id="IPR002577">
    <property type="entry name" value="HTH_HxlR"/>
</dbReference>
<dbReference type="Proteomes" id="UP001230289">
    <property type="component" value="Unassembled WGS sequence"/>
</dbReference>
<proteinExistence type="predicted"/>
<evidence type="ECO:0000313" key="5">
    <source>
        <dbReference type="EMBL" id="MDQ4213432.1"/>
    </source>
</evidence>
<gene>
    <name evidence="5" type="ORF">RBR11_05845</name>
</gene>
<evidence type="ECO:0000256" key="2">
    <source>
        <dbReference type="ARBA" id="ARBA00023125"/>
    </source>
</evidence>
<evidence type="ECO:0000256" key="1">
    <source>
        <dbReference type="ARBA" id="ARBA00023015"/>
    </source>
</evidence>
<dbReference type="RefSeq" id="WP_308488378.1">
    <property type="nucleotide sequence ID" value="NZ_JAVFCB010000003.1"/>
</dbReference>
<dbReference type="Gene3D" id="1.10.10.10">
    <property type="entry name" value="Winged helix-like DNA-binding domain superfamily/Winged helix DNA-binding domain"/>
    <property type="match status" value="1"/>
</dbReference>
<sequence>MAARSYGQYCGVTTAVELIGERWALLIVRDLLVGPRRYTDLKQGLPRIPTNILSTRLKELQEGGVVRRVPLLGCGLVYELTPYGRALEPIVLALGRWGFQAMGDPDEGDVVTPDSLTMALRTAFRPEAAERLDVELHVGDVALRAIVRDGALAVAQLAPPAPPVGGVLPAGEAEAVLVAGPGIRRLIGGEVTPAEAIAQDLVAVVRGEERILDVFARVFHIDPVAGLDAPGSARDASNAAMTG</sequence>
<comment type="caution">
    <text evidence="5">The sequence shown here is derived from an EMBL/GenBank/DDBJ whole genome shotgun (WGS) entry which is preliminary data.</text>
</comment>
<evidence type="ECO:0000256" key="3">
    <source>
        <dbReference type="ARBA" id="ARBA00023163"/>
    </source>
</evidence>
<keyword evidence="6" id="KW-1185">Reference proteome</keyword>